<dbReference type="AlphaFoldDB" id="A0A0N4VJT6"/>
<dbReference type="Proteomes" id="UP000274131">
    <property type="component" value="Unassembled WGS sequence"/>
</dbReference>
<dbReference type="PANTHER" id="PTHR44665:SF1">
    <property type="entry name" value="DNAJ HOMOLOG SUBFAMILY C MEMBER 14"/>
    <property type="match status" value="1"/>
</dbReference>
<evidence type="ECO:0000313" key="4">
    <source>
        <dbReference type="Proteomes" id="UP000274131"/>
    </source>
</evidence>
<evidence type="ECO:0000313" key="5">
    <source>
        <dbReference type="WBParaSite" id="EVEC_0001110701-mRNA-1"/>
    </source>
</evidence>
<sequence>MIVPVFFHSFWYFCGGMNYILALYGVTLLVLKLIFWIIFFKTVPVRRLYGALIVTSAYLLLVSRDFAHTIHLIICLFACGAEFLLLRCKSRDAYTILGLRADCTDEEIKHYYKRQALLVHPDKVIFSFLAAEAFELLSKAFETIETRDLRENYNNTQLWKHLYDKFEETKNSLPCDCGRRHWRVAMKNLSPQQARFCKRCNLRHAAKHNDIWAESTFLGMWWTYYACLDGIIYNITEWANCPVSLMNITCIRLRLGRFTLCNGGYGFLFFCKSRRSFRVLLWDYFLAVACCWEYRKTNVKTNSIPKSFSAI</sequence>
<dbReference type="EMBL" id="UXUI01010842">
    <property type="protein sequence ID" value="VDD95681.1"/>
    <property type="molecule type" value="Genomic_DNA"/>
</dbReference>
<keyword evidence="1" id="KW-0812">Transmembrane</keyword>
<dbReference type="InterPro" id="IPR036869">
    <property type="entry name" value="J_dom_sf"/>
</dbReference>
<evidence type="ECO:0000313" key="3">
    <source>
        <dbReference type="EMBL" id="VDD95681.1"/>
    </source>
</evidence>
<evidence type="ECO:0000259" key="2">
    <source>
        <dbReference type="PROSITE" id="PS50076"/>
    </source>
</evidence>
<dbReference type="PROSITE" id="PS50076">
    <property type="entry name" value="DNAJ_2"/>
    <property type="match status" value="1"/>
</dbReference>
<dbReference type="WBParaSite" id="EVEC_0001110701-mRNA-1">
    <property type="protein sequence ID" value="EVEC_0001110701-mRNA-1"/>
    <property type="gene ID" value="EVEC_0001110701"/>
</dbReference>
<accession>A0A0N4VJT6</accession>
<dbReference type="InterPro" id="IPR052317">
    <property type="entry name" value="Viral_replicn-host_int_reg"/>
</dbReference>
<organism evidence="5">
    <name type="scientific">Enterobius vermicularis</name>
    <name type="common">Human pinworm</name>
    <dbReference type="NCBI Taxonomy" id="51028"/>
    <lineage>
        <taxon>Eukaryota</taxon>
        <taxon>Metazoa</taxon>
        <taxon>Ecdysozoa</taxon>
        <taxon>Nematoda</taxon>
        <taxon>Chromadorea</taxon>
        <taxon>Rhabditida</taxon>
        <taxon>Spirurina</taxon>
        <taxon>Oxyuridomorpha</taxon>
        <taxon>Oxyuroidea</taxon>
        <taxon>Oxyuridae</taxon>
        <taxon>Enterobius</taxon>
    </lineage>
</organism>
<dbReference type="PANTHER" id="PTHR44665">
    <property type="entry name" value="DNAJ HOMOLOG SUBFAMILY C MEMBER 14"/>
    <property type="match status" value="1"/>
</dbReference>
<feature type="transmembrane region" description="Helical" evidence="1">
    <location>
        <begin position="47"/>
        <end position="63"/>
    </location>
</feature>
<feature type="transmembrane region" description="Helical" evidence="1">
    <location>
        <begin position="20"/>
        <end position="40"/>
    </location>
</feature>
<dbReference type="Pfam" id="PF00226">
    <property type="entry name" value="DnaJ"/>
    <property type="match status" value="1"/>
</dbReference>
<feature type="domain" description="J" evidence="2">
    <location>
        <begin position="92"/>
        <end position="167"/>
    </location>
</feature>
<gene>
    <name evidence="3" type="ORF">EVEC_LOCUS10432</name>
</gene>
<dbReference type="InterPro" id="IPR032843">
    <property type="entry name" value="Jiv"/>
</dbReference>
<keyword evidence="4" id="KW-1185">Reference proteome</keyword>
<dbReference type="OrthoDB" id="1507364at2759"/>
<proteinExistence type="predicted"/>
<dbReference type="CDD" id="cd06257">
    <property type="entry name" value="DnaJ"/>
    <property type="match status" value="1"/>
</dbReference>
<dbReference type="Gene3D" id="1.10.287.110">
    <property type="entry name" value="DnaJ domain"/>
    <property type="match status" value="1"/>
</dbReference>
<keyword evidence="1" id="KW-0472">Membrane</keyword>
<evidence type="ECO:0000256" key="1">
    <source>
        <dbReference type="SAM" id="Phobius"/>
    </source>
</evidence>
<feature type="transmembrane region" description="Helical" evidence="1">
    <location>
        <begin position="69"/>
        <end position="86"/>
    </location>
</feature>
<name>A0A0N4VJT6_ENTVE</name>
<dbReference type="PRINTS" id="PR00625">
    <property type="entry name" value="JDOMAIN"/>
</dbReference>
<dbReference type="InterPro" id="IPR001623">
    <property type="entry name" value="DnaJ_domain"/>
</dbReference>
<reference evidence="5" key="1">
    <citation type="submission" date="2017-02" db="UniProtKB">
        <authorList>
            <consortium name="WormBaseParasite"/>
        </authorList>
    </citation>
    <scope>IDENTIFICATION</scope>
</reference>
<dbReference type="Pfam" id="PF14901">
    <property type="entry name" value="Jiv90"/>
    <property type="match status" value="1"/>
</dbReference>
<dbReference type="SUPFAM" id="SSF46565">
    <property type="entry name" value="Chaperone J-domain"/>
    <property type="match status" value="1"/>
</dbReference>
<keyword evidence="1" id="KW-1133">Transmembrane helix</keyword>
<dbReference type="SMART" id="SM00271">
    <property type="entry name" value="DnaJ"/>
    <property type="match status" value="1"/>
</dbReference>
<reference evidence="3 4" key="2">
    <citation type="submission" date="2018-10" db="EMBL/GenBank/DDBJ databases">
        <authorList>
            <consortium name="Pathogen Informatics"/>
        </authorList>
    </citation>
    <scope>NUCLEOTIDE SEQUENCE [LARGE SCALE GENOMIC DNA]</scope>
</reference>
<protein>
    <submittedName>
        <fullName evidence="5">J domain-containing protein</fullName>
    </submittedName>
</protein>